<dbReference type="GO" id="GO:0004527">
    <property type="term" value="F:exonuclease activity"/>
    <property type="evidence" value="ECO:0007669"/>
    <property type="project" value="UniProtKB-KW"/>
</dbReference>
<dbReference type="EMBL" id="JAJOMB010000005">
    <property type="protein sequence ID" value="MCD5311782.1"/>
    <property type="molecule type" value="Genomic_DNA"/>
</dbReference>
<dbReference type="Gene3D" id="3.40.50.10710">
    <property type="entry name" value="Metallo-hydrolase/oxidoreductase"/>
    <property type="match status" value="1"/>
</dbReference>
<keyword evidence="1" id="KW-0269">Exonuclease</keyword>
<keyword evidence="2" id="KW-0694">RNA-binding</keyword>
<evidence type="ECO:0000259" key="3">
    <source>
        <dbReference type="SMART" id="SM00849"/>
    </source>
</evidence>
<evidence type="ECO:0000256" key="1">
    <source>
        <dbReference type="ARBA" id="ARBA00022839"/>
    </source>
</evidence>
<dbReference type="PANTHER" id="PTHR43694:SF1">
    <property type="entry name" value="RIBONUCLEASE J"/>
    <property type="match status" value="1"/>
</dbReference>
<protein>
    <submittedName>
        <fullName evidence="4">MBL fold metallo-hydrolase</fullName>
    </submittedName>
</protein>
<dbReference type="InterPro" id="IPR011108">
    <property type="entry name" value="RMMBL"/>
</dbReference>
<sequence>MSTFAETRVEILGGIGMIGGSVILVSTPKARVLLDFGMRGLNQGLLRSPSGPRPGYELVDLLRAQELPDAPGIYDPAQLTLDPTLAAARAAAADPRPTAVFLSHAHIDHEGALGFLDPSIAVYASVDTVKMLDALNDTGQPRPGRTLRPIPVAEGERIQLEDITVEVVLVEHDVPGASGIIVTTPEGTLVYTGDINFHRNEGRRSHAFAERIRGVEMLVTETTMLSHGKGNDRPVRSEAEIDEIFTATLQRVPGLVLLSAYSRDVERAVRLIELARRNGREVIWPSRDAALLHAMGATNVSSWAPGRPEQDPRPLPESVNRVSMEQVVAEPGRYVVQPDGHDAPALADLPVVAASTVWVHSQGEPLGPFMPNWHVFQDWLGKLGIDVVAAGSSGHATRADLLKFIEFVAPGCVVPIHGTRPEDVEVSVARLLPEYGAVYRLDGSVVE</sequence>
<keyword evidence="1" id="KW-0540">Nuclease</keyword>
<dbReference type="InterPro" id="IPR042173">
    <property type="entry name" value="RNase_J_2"/>
</dbReference>
<proteinExistence type="predicted"/>
<dbReference type="RefSeq" id="WP_231441322.1">
    <property type="nucleotide sequence ID" value="NZ_JAJOMB010000005.1"/>
</dbReference>
<evidence type="ECO:0000313" key="4">
    <source>
        <dbReference type="EMBL" id="MCD5311782.1"/>
    </source>
</evidence>
<evidence type="ECO:0000313" key="5">
    <source>
        <dbReference type="Proteomes" id="UP001138997"/>
    </source>
</evidence>
<dbReference type="Pfam" id="PF12706">
    <property type="entry name" value="Lactamase_B_2"/>
    <property type="match status" value="1"/>
</dbReference>
<dbReference type="GO" id="GO:0003723">
    <property type="term" value="F:RNA binding"/>
    <property type="evidence" value="ECO:0007669"/>
    <property type="project" value="UniProtKB-KW"/>
</dbReference>
<name>A0A9X1NB95_9ACTN</name>
<dbReference type="Gene3D" id="3.60.15.10">
    <property type="entry name" value="Ribonuclease Z/Hydroxyacylglutathione hydrolase-like"/>
    <property type="match status" value="1"/>
</dbReference>
<reference evidence="4" key="1">
    <citation type="submission" date="2021-11" db="EMBL/GenBank/DDBJ databases">
        <title>Streptomyces corallinus and Kineosporia corallina sp. nov., two new coral-derived marine actinobacteria.</title>
        <authorList>
            <person name="Buangrab K."/>
            <person name="Sutthacheep M."/>
            <person name="Yeemin T."/>
            <person name="Harunari E."/>
            <person name="Igarashi Y."/>
            <person name="Sripreechasak P."/>
            <person name="Kanchanasin P."/>
            <person name="Tanasupawat S."/>
            <person name="Phongsopitanun W."/>
        </authorList>
    </citation>
    <scope>NUCLEOTIDE SEQUENCE</scope>
    <source>
        <strain evidence="4">JCM 31032</strain>
    </source>
</reference>
<dbReference type="SUPFAM" id="SSF56281">
    <property type="entry name" value="Metallo-hydrolase/oxidoreductase"/>
    <property type="match status" value="1"/>
</dbReference>
<organism evidence="4 5">
    <name type="scientific">Kineosporia babensis</name>
    <dbReference type="NCBI Taxonomy" id="499548"/>
    <lineage>
        <taxon>Bacteria</taxon>
        <taxon>Bacillati</taxon>
        <taxon>Actinomycetota</taxon>
        <taxon>Actinomycetes</taxon>
        <taxon>Kineosporiales</taxon>
        <taxon>Kineosporiaceae</taxon>
        <taxon>Kineosporia</taxon>
    </lineage>
</organism>
<dbReference type="Proteomes" id="UP001138997">
    <property type="component" value="Unassembled WGS sequence"/>
</dbReference>
<dbReference type="InterPro" id="IPR001279">
    <property type="entry name" value="Metallo-B-lactamas"/>
</dbReference>
<accession>A0A9X1NB95</accession>
<dbReference type="InterPro" id="IPR036866">
    <property type="entry name" value="RibonucZ/Hydroxyglut_hydro"/>
</dbReference>
<keyword evidence="1" id="KW-0378">Hydrolase</keyword>
<dbReference type="PANTHER" id="PTHR43694">
    <property type="entry name" value="RIBONUCLEASE J"/>
    <property type="match status" value="1"/>
</dbReference>
<dbReference type="SMART" id="SM00849">
    <property type="entry name" value="Lactamase_B"/>
    <property type="match status" value="1"/>
</dbReference>
<dbReference type="AlphaFoldDB" id="A0A9X1NB95"/>
<evidence type="ECO:0000256" key="2">
    <source>
        <dbReference type="ARBA" id="ARBA00022884"/>
    </source>
</evidence>
<keyword evidence="5" id="KW-1185">Reference proteome</keyword>
<feature type="domain" description="Metallo-beta-lactamase" evidence="3">
    <location>
        <begin position="19"/>
        <end position="227"/>
    </location>
</feature>
<dbReference type="Pfam" id="PF07521">
    <property type="entry name" value="RMMBL"/>
    <property type="match status" value="1"/>
</dbReference>
<comment type="caution">
    <text evidence="4">The sequence shown here is derived from an EMBL/GenBank/DDBJ whole genome shotgun (WGS) entry which is preliminary data.</text>
</comment>
<gene>
    <name evidence="4" type="ORF">LR394_12805</name>
</gene>